<reference evidence="2" key="1">
    <citation type="submission" date="2020-02" db="EMBL/GenBank/DDBJ databases">
        <authorList>
            <person name="Meier V. D."/>
        </authorList>
    </citation>
    <scope>NUCLEOTIDE SEQUENCE</scope>
    <source>
        <strain evidence="2">AVDCRST_MAG54</strain>
    </source>
</reference>
<protein>
    <submittedName>
        <fullName evidence="2">DUF124 domain-containing protein</fullName>
    </submittedName>
</protein>
<name>A0A6J4IRW9_9PSEU</name>
<evidence type="ECO:0000313" key="2">
    <source>
        <dbReference type="EMBL" id="CAA9257526.1"/>
    </source>
</evidence>
<sequence length="145" mass="15770">DHQRQERPGVRAVAVLRHPDGAGRRDDVGRGPVQLRVLRPGPPGHHLQGHAGGAQRRPADLRRPPGGHRVVGGPAGRRAPGRPARPRHAAGPHHRRGVHDGLRRPRLRHRPALRGGAGLGRRRPGQRAAGRPERRRRGAGQLPEV</sequence>
<feature type="non-terminal residue" evidence="2">
    <location>
        <position position="1"/>
    </location>
</feature>
<dbReference type="EMBL" id="CADCTH010000297">
    <property type="protein sequence ID" value="CAA9257526.1"/>
    <property type="molecule type" value="Genomic_DNA"/>
</dbReference>
<proteinExistence type="predicted"/>
<organism evidence="2">
    <name type="scientific">uncultured Actinomycetospora sp</name>
    <dbReference type="NCBI Taxonomy" id="1135996"/>
    <lineage>
        <taxon>Bacteria</taxon>
        <taxon>Bacillati</taxon>
        <taxon>Actinomycetota</taxon>
        <taxon>Actinomycetes</taxon>
        <taxon>Pseudonocardiales</taxon>
        <taxon>Pseudonocardiaceae</taxon>
        <taxon>Actinomycetospora</taxon>
        <taxon>environmental samples</taxon>
    </lineage>
</organism>
<gene>
    <name evidence="2" type="ORF">AVDCRST_MAG54-2303</name>
</gene>
<feature type="non-terminal residue" evidence="2">
    <location>
        <position position="145"/>
    </location>
</feature>
<evidence type="ECO:0000256" key="1">
    <source>
        <dbReference type="SAM" id="MobiDB-lite"/>
    </source>
</evidence>
<dbReference type="AlphaFoldDB" id="A0A6J4IRW9"/>
<feature type="compositionally biased region" description="Basic residues" evidence="1">
    <location>
        <begin position="84"/>
        <end position="97"/>
    </location>
</feature>
<feature type="compositionally biased region" description="Basic and acidic residues" evidence="1">
    <location>
        <begin position="17"/>
        <end position="29"/>
    </location>
</feature>
<accession>A0A6J4IRW9</accession>
<feature type="region of interest" description="Disordered" evidence="1">
    <location>
        <begin position="1"/>
        <end position="145"/>
    </location>
</feature>